<feature type="transmembrane region" description="Helical" evidence="2">
    <location>
        <begin position="170"/>
        <end position="191"/>
    </location>
</feature>
<keyword evidence="2" id="KW-1133">Transmembrane helix</keyword>
<keyword evidence="2" id="KW-0472">Membrane</keyword>
<evidence type="ECO:0000313" key="5">
    <source>
        <dbReference type="EMBL" id="RHW71421.1"/>
    </source>
</evidence>
<evidence type="ECO:0000256" key="1">
    <source>
        <dbReference type="SAM" id="MobiDB-lite"/>
    </source>
</evidence>
<protein>
    <recommendedName>
        <fullName evidence="4">Flagellar attachment zone protein 1 conserved domain-containing protein</fullName>
    </recommendedName>
</protein>
<sequence>MVMKAFPLSLLAATTVSLLLLPVPGRCADDIQQSSTSKHTVKFDGDNWAATVQQKEEQLRETLVSDIDRYVQRNGSFLTEVLIASFDPTHNFVEILIVVVQTVRTQVSNPERQHIWPPAEVNSLITQTDYSKTLSLYEGVKRPELISVKVHDGKLHFGECDDTCRRLLKLAMVVIILMGVSLLILIIYLIVNCCRGEPKEKDESNANHPYNQDHYRTEETNK</sequence>
<proteinExistence type="predicted"/>
<dbReference type="Pfam" id="PF23398">
    <property type="entry name" value="FAZ1_cons"/>
    <property type="match status" value="1"/>
</dbReference>
<dbReference type="Proteomes" id="UP000266743">
    <property type="component" value="Chromosome 7"/>
</dbReference>
<dbReference type="InterPro" id="IPR056614">
    <property type="entry name" value="FAZ1_cons"/>
</dbReference>
<gene>
    <name evidence="5" type="ORF">DPX39_070052900</name>
</gene>
<dbReference type="InterPro" id="IPR022559">
    <property type="entry name" value="SUP-1-like"/>
</dbReference>
<dbReference type="AlphaFoldDB" id="A0A3L6L779"/>
<keyword evidence="3" id="KW-0732">Signal</keyword>
<feature type="signal peptide" evidence="3">
    <location>
        <begin position="1"/>
        <end position="28"/>
    </location>
</feature>
<organism evidence="5">
    <name type="scientific">Trypanosoma brucei equiperdum</name>
    <dbReference type="NCBI Taxonomy" id="630700"/>
    <lineage>
        <taxon>Eukaryota</taxon>
        <taxon>Discoba</taxon>
        <taxon>Euglenozoa</taxon>
        <taxon>Kinetoplastea</taxon>
        <taxon>Metakinetoplastina</taxon>
        <taxon>Trypanosomatida</taxon>
        <taxon>Trypanosomatidae</taxon>
        <taxon>Trypanosoma</taxon>
    </lineage>
</organism>
<keyword evidence="2" id="KW-0812">Transmembrane</keyword>
<comment type="caution">
    <text evidence="5">The sequence shown here is derived from an EMBL/GenBank/DDBJ whole genome shotgun (WGS) entry which is preliminary data.</text>
</comment>
<evidence type="ECO:0000256" key="3">
    <source>
        <dbReference type="SAM" id="SignalP"/>
    </source>
</evidence>
<feature type="chain" id="PRO_5018199196" description="Flagellar attachment zone protein 1 conserved domain-containing protein" evidence="3">
    <location>
        <begin position="29"/>
        <end position="222"/>
    </location>
</feature>
<name>A0A3L6L779_9TRYP</name>
<dbReference type="PANTHER" id="PTHR34149">
    <property type="entry name" value="PROTEIN CBG11905-RELATED"/>
    <property type="match status" value="1"/>
</dbReference>
<dbReference type="EMBL" id="QSBY01000007">
    <property type="protein sequence ID" value="RHW71421.1"/>
    <property type="molecule type" value="Genomic_DNA"/>
</dbReference>
<feature type="region of interest" description="Disordered" evidence="1">
    <location>
        <begin position="199"/>
        <end position="222"/>
    </location>
</feature>
<evidence type="ECO:0000256" key="2">
    <source>
        <dbReference type="SAM" id="Phobius"/>
    </source>
</evidence>
<accession>A0A3L6L779</accession>
<evidence type="ECO:0000259" key="4">
    <source>
        <dbReference type="Pfam" id="PF23398"/>
    </source>
</evidence>
<feature type="domain" description="Flagellar attachment zone protein 1 conserved" evidence="4">
    <location>
        <begin position="36"/>
        <end position="76"/>
    </location>
</feature>
<reference evidence="5" key="1">
    <citation type="submission" date="2018-09" db="EMBL/GenBank/DDBJ databases">
        <title>whole genome sequence of T. equiperdum IVM-t1 strain.</title>
        <authorList>
            <person name="Suganuma K."/>
        </authorList>
    </citation>
    <scope>NUCLEOTIDE SEQUENCE [LARGE SCALE GENOMIC DNA]</scope>
    <source>
        <strain evidence="5">IVM-t1</strain>
    </source>
</reference>
<dbReference type="PANTHER" id="PTHR34149:SF9">
    <property type="entry name" value="PROTEIN CBG09996"/>
    <property type="match status" value="1"/>
</dbReference>